<proteinExistence type="predicted"/>
<dbReference type="Proteomes" id="UP000258309">
    <property type="component" value="Unassembled WGS sequence"/>
</dbReference>
<evidence type="ECO:0000256" key="5">
    <source>
        <dbReference type="SAM" id="MobiDB-lite"/>
    </source>
</evidence>
<dbReference type="GO" id="GO:0015095">
    <property type="term" value="F:magnesium ion transmembrane transporter activity"/>
    <property type="evidence" value="ECO:0007669"/>
    <property type="project" value="TreeGrafter"/>
</dbReference>
<evidence type="ECO:0000256" key="6">
    <source>
        <dbReference type="SAM" id="Phobius"/>
    </source>
</evidence>
<feature type="transmembrane region" description="Helical" evidence="6">
    <location>
        <begin position="546"/>
        <end position="567"/>
    </location>
</feature>
<keyword evidence="2 6" id="KW-0812">Transmembrane</keyword>
<feature type="transmembrane region" description="Helical" evidence="6">
    <location>
        <begin position="509"/>
        <end position="534"/>
    </location>
</feature>
<sequence>MGSPYFGLSQLMSARVGLSTAKEPPKGILLEDPTLEAGESKDTAEPTVSLKDPDSQPASNPSLGVNDIKRPKTTSKQSSRGPKEEFHIFSSLNGNNRYIASLDPPSMTINSGSPDMDTEELCEDLKEIDEFLTNKTNLNDRLVYKNCPTRDRIELYKFLSKQRKEVTEGKDIDRGLQKRYETMVDILNAAELLFKLFLPPGFQGPTVGKYWGALYRLLENVSVTVTTLSEPTAQVIRVGRDSTDVLDWLKLMNRSTIPFRDLLCQASPLERSNIQVSEEFPTAWLHLLLSLAFATEDMQLFDEQIVICNERLEQGMKKIVTGICEHRLSDYVVFAPFDLALLIFFQLSQKAAGSALDISESYLEYLKSLQSDIEAYPLDRGHQDRLVSLKQEISVISETLSQQRSVLHRAAPQLSSMGHRADIDLPQHSRSQEPYMQRREAPPYGVPPPYNSLQPGILGPNGAEGLIMQDSRALLEKRVREFREMQDIASDLGDWNIQKIDSNKDRQEAAIYAFTIVTIIFLPLSTVAGILGMNTYDVRNMPFKQWVFWVTAIPLTVIIIALCLVWAGELGNFWQGFRRVWRNHGTSGWEKIREHEMLDINTRNGYSDDVRRRRVLSRFDDTESSV</sequence>
<dbReference type="PANTHER" id="PTHR46494:SF1">
    <property type="entry name" value="CORA FAMILY METAL ION TRANSPORTER (EUROFUNG)"/>
    <property type="match status" value="1"/>
</dbReference>
<evidence type="ECO:0000256" key="1">
    <source>
        <dbReference type="ARBA" id="ARBA00004651"/>
    </source>
</evidence>
<dbReference type="OMA" id="VICNERL"/>
<dbReference type="GO" id="GO:0050897">
    <property type="term" value="F:cobalt ion binding"/>
    <property type="evidence" value="ECO:0007669"/>
    <property type="project" value="TreeGrafter"/>
</dbReference>
<feature type="region of interest" description="Disordered" evidence="5">
    <location>
        <begin position="21"/>
        <end position="85"/>
    </location>
</feature>
<dbReference type="SUPFAM" id="SSF144083">
    <property type="entry name" value="Magnesium transport protein CorA, transmembrane region"/>
    <property type="match status" value="1"/>
</dbReference>
<keyword evidence="4 6" id="KW-0472">Membrane</keyword>
<evidence type="ECO:0000256" key="3">
    <source>
        <dbReference type="ARBA" id="ARBA00022989"/>
    </source>
</evidence>
<comment type="subcellular location">
    <subcellularLocation>
        <location evidence="1">Cell membrane</location>
        <topology evidence="1">Multi-pass membrane protein</topology>
    </subcellularLocation>
</comment>
<evidence type="ECO:0000313" key="8">
    <source>
        <dbReference type="Proteomes" id="UP000258309"/>
    </source>
</evidence>
<evidence type="ECO:0000313" key="7">
    <source>
        <dbReference type="EMBL" id="RFU26987.1"/>
    </source>
</evidence>
<comment type="caution">
    <text evidence="7">The sequence shown here is derived from an EMBL/GenBank/DDBJ whole genome shotgun (WGS) entry which is preliminary data.</text>
</comment>
<organism evidence="7 8">
    <name type="scientific">Scytalidium lignicola</name>
    <name type="common">Hyphomycete</name>
    <dbReference type="NCBI Taxonomy" id="5539"/>
    <lineage>
        <taxon>Eukaryota</taxon>
        <taxon>Fungi</taxon>
        <taxon>Dikarya</taxon>
        <taxon>Ascomycota</taxon>
        <taxon>Pezizomycotina</taxon>
        <taxon>Leotiomycetes</taxon>
        <taxon>Leotiomycetes incertae sedis</taxon>
        <taxon>Scytalidium</taxon>
    </lineage>
</organism>
<dbReference type="OrthoDB" id="5286874at2759"/>
<dbReference type="PANTHER" id="PTHR46494">
    <property type="entry name" value="CORA FAMILY METAL ION TRANSPORTER (EUROFUNG)"/>
    <property type="match status" value="1"/>
</dbReference>
<dbReference type="Pfam" id="PF01544">
    <property type="entry name" value="CorA"/>
    <property type="match status" value="1"/>
</dbReference>
<dbReference type="AlphaFoldDB" id="A0A3E2H136"/>
<feature type="non-terminal residue" evidence="7">
    <location>
        <position position="626"/>
    </location>
</feature>
<evidence type="ECO:0000256" key="2">
    <source>
        <dbReference type="ARBA" id="ARBA00022692"/>
    </source>
</evidence>
<name>A0A3E2H136_SCYLI</name>
<accession>A0A3E2H136</accession>
<protein>
    <submittedName>
        <fullName evidence="7">Uncharacterized protein</fullName>
    </submittedName>
</protein>
<dbReference type="GO" id="GO:0015087">
    <property type="term" value="F:cobalt ion transmembrane transporter activity"/>
    <property type="evidence" value="ECO:0007669"/>
    <property type="project" value="TreeGrafter"/>
</dbReference>
<dbReference type="InterPro" id="IPR002523">
    <property type="entry name" value="MgTranspt_CorA/ZnTranspt_ZntB"/>
</dbReference>
<evidence type="ECO:0000256" key="4">
    <source>
        <dbReference type="ARBA" id="ARBA00023136"/>
    </source>
</evidence>
<gene>
    <name evidence="7" type="ORF">B7463_g9343</name>
</gene>
<keyword evidence="8" id="KW-1185">Reference proteome</keyword>
<dbReference type="GO" id="GO:0000287">
    <property type="term" value="F:magnesium ion binding"/>
    <property type="evidence" value="ECO:0007669"/>
    <property type="project" value="TreeGrafter"/>
</dbReference>
<keyword evidence="3 6" id="KW-1133">Transmembrane helix</keyword>
<dbReference type="GO" id="GO:0005886">
    <property type="term" value="C:plasma membrane"/>
    <property type="evidence" value="ECO:0007669"/>
    <property type="project" value="UniProtKB-SubCell"/>
</dbReference>
<dbReference type="InterPro" id="IPR045863">
    <property type="entry name" value="CorA_TM1_TM2"/>
</dbReference>
<feature type="non-terminal residue" evidence="7">
    <location>
        <position position="1"/>
    </location>
</feature>
<dbReference type="STRING" id="5539.A0A3E2H136"/>
<dbReference type="EMBL" id="NCSJ02000229">
    <property type="protein sequence ID" value="RFU26987.1"/>
    <property type="molecule type" value="Genomic_DNA"/>
</dbReference>
<dbReference type="Gene3D" id="1.20.58.340">
    <property type="entry name" value="Magnesium transport protein CorA, transmembrane region"/>
    <property type="match status" value="1"/>
</dbReference>
<reference evidence="7 8" key="1">
    <citation type="submission" date="2018-05" db="EMBL/GenBank/DDBJ databases">
        <title>Draft genome sequence of Scytalidium lignicola DSM 105466, a ubiquitous saprotrophic fungus.</title>
        <authorList>
            <person name="Buettner E."/>
            <person name="Gebauer A.M."/>
            <person name="Hofrichter M."/>
            <person name="Liers C."/>
            <person name="Kellner H."/>
        </authorList>
    </citation>
    <scope>NUCLEOTIDE SEQUENCE [LARGE SCALE GENOMIC DNA]</scope>
    <source>
        <strain evidence="7 8">DSM 105466</strain>
    </source>
</reference>